<name>A0A5N5STH5_9CRUS</name>
<protein>
    <recommendedName>
        <fullName evidence="4">DnaJ-like protein subfamily B member 9</fullName>
    </recommendedName>
</protein>
<dbReference type="EMBL" id="SEYY01020563">
    <property type="protein sequence ID" value="KAB7497215.1"/>
    <property type="molecule type" value="Genomic_DNA"/>
</dbReference>
<proteinExistence type="predicted"/>
<gene>
    <name evidence="2" type="ORF">Anas_03601</name>
</gene>
<comment type="caution">
    <text evidence="2">The sequence shown here is derived from an EMBL/GenBank/DDBJ whole genome shotgun (WGS) entry which is preliminary data.</text>
</comment>
<evidence type="ECO:0000256" key="1">
    <source>
        <dbReference type="SAM" id="MobiDB-lite"/>
    </source>
</evidence>
<reference evidence="2 3" key="1">
    <citation type="journal article" date="2019" name="PLoS Biol.">
        <title>Sex chromosomes control vertical transmission of feminizing Wolbachia symbionts in an isopod.</title>
        <authorList>
            <person name="Becking T."/>
            <person name="Chebbi M.A."/>
            <person name="Giraud I."/>
            <person name="Moumen B."/>
            <person name="Laverre T."/>
            <person name="Caubet Y."/>
            <person name="Peccoud J."/>
            <person name="Gilbert C."/>
            <person name="Cordaux R."/>
        </authorList>
    </citation>
    <scope>NUCLEOTIDE SEQUENCE [LARGE SCALE GENOMIC DNA]</scope>
    <source>
        <strain evidence="2">ANa2</strain>
        <tissue evidence="2">Whole body excluding digestive tract and cuticle</tissue>
    </source>
</reference>
<evidence type="ECO:0008006" key="4">
    <source>
        <dbReference type="Google" id="ProtNLM"/>
    </source>
</evidence>
<dbReference type="AlphaFoldDB" id="A0A5N5STH5"/>
<feature type="region of interest" description="Disordered" evidence="1">
    <location>
        <begin position="1"/>
        <end position="23"/>
    </location>
</feature>
<evidence type="ECO:0000313" key="3">
    <source>
        <dbReference type="Proteomes" id="UP000326759"/>
    </source>
</evidence>
<feature type="compositionally biased region" description="Gly residues" evidence="1">
    <location>
        <begin position="11"/>
        <end position="23"/>
    </location>
</feature>
<sequence length="160" mass="18263">MLGHASYKNQGGQGGGRGGGGGGFRSHKTFTFQDFDELFRQFEDENIHVFEGFNRGSPFGHQSSFVQFDRHFLNLDDLLDRGEHFGSSFGSHDTFFGQGHFNQHFNSHHKHHNNAHNNHHHHERTFQSGRSTSYSSSEKRNCETVTQRVGNMVTRYTTCS</sequence>
<organism evidence="2 3">
    <name type="scientific">Armadillidium nasatum</name>
    <dbReference type="NCBI Taxonomy" id="96803"/>
    <lineage>
        <taxon>Eukaryota</taxon>
        <taxon>Metazoa</taxon>
        <taxon>Ecdysozoa</taxon>
        <taxon>Arthropoda</taxon>
        <taxon>Crustacea</taxon>
        <taxon>Multicrustacea</taxon>
        <taxon>Malacostraca</taxon>
        <taxon>Eumalacostraca</taxon>
        <taxon>Peracarida</taxon>
        <taxon>Isopoda</taxon>
        <taxon>Oniscidea</taxon>
        <taxon>Crinocheta</taxon>
        <taxon>Armadillidiidae</taxon>
        <taxon>Armadillidium</taxon>
    </lineage>
</organism>
<accession>A0A5N5STH5</accession>
<feature type="compositionally biased region" description="Basic residues" evidence="1">
    <location>
        <begin position="106"/>
        <end position="123"/>
    </location>
</feature>
<feature type="region of interest" description="Disordered" evidence="1">
    <location>
        <begin position="104"/>
        <end position="143"/>
    </location>
</feature>
<feature type="compositionally biased region" description="Polar residues" evidence="1">
    <location>
        <begin position="126"/>
        <end position="136"/>
    </location>
</feature>
<dbReference type="Proteomes" id="UP000326759">
    <property type="component" value="Unassembled WGS sequence"/>
</dbReference>
<keyword evidence="3" id="KW-1185">Reference proteome</keyword>
<evidence type="ECO:0000313" key="2">
    <source>
        <dbReference type="EMBL" id="KAB7497215.1"/>
    </source>
</evidence>